<dbReference type="SUPFAM" id="SSF51735">
    <property type="entry name" value="NAD(P)-binding Rossmann-fold domains"/>
    <property type="match status" value="1"/>
</dbReference>
<dbReference type="EMBL" id="BOMW01000018">
    <property type="protein sequence ID" value="GIF04332.1"/>
    <property type="molecule type" value="Genomic_DNA"/>
</dbReference>
<comment type="caution">
    <text evidence="1">The sequence shown here is derived from an EMBL/GenBank/DDBJ whole genome shotgun (WGS) entry which is preliminary data.</text>
</comment>
<protein>
    <recommendedName>
        <fullName evidence="3">Shikimate dehydrogenase</fullName>
    </recommendedName>
</protein>
<dbReference type="InterPro" id="IPR036291">
    <property type="entry name" value="NAD(P)-bd_dom_sf"/>
</dbReference>
<name>A0A919N4W7_9ACTN</name>
<proteinExistence type="predicted"/>
<sequence>MSTVWFVGVSTGQSLINEAFPVWMKDLGREARLVGRDLPVGAPAGAYRELVGELLADGEVLGAVITTHKVALVRAAGDLLGTLDPLAAECGEANSLRRRGGVLEGFARDPLSIGRVVDEIWPAGGEVICLGAGGSAVALGRHLLTRATTPARLVFADRDETAARHLRGVLAPWARRRGGDVSVLVGNGPWDELVESGTAGTLVVNATGLGKDRPGSPLSSRVRFPAGTVVWELNYRGDLALLRRARKRPDLVTHDGWGLFCHGWAAALGPILDLPDEVATARRFAELAAPLRP</sequence>
<keyword evidence="2" id="KW-1185">Reference proteome</keyword>
<organism evidence="1 2">
    <name type="scientific">Actinoplanes siamensis</name>
    <dbReference type="NCBI Taxonomy" id="1223317"/>
    <lineage>
        <taxon>Bacteria</taxon>
        <taxon>Bacillati</taxon>
        <taxon>Actinomycetota</taxon>
        <taxon>Actinomycetes</taxon>
        <taxon>Micromonosporales</taxon>
        <taxon>Micromonosporaceae</taxon>
        <taxon>Actinoplanes</taxon>
    </lineage>
</organism>
<dbReference type="AlphaFoldDB" id="A0A919N4W7"/>
<evidence type="ECO:0000313" key="1">
    <source>
        <dbReference type="EMBL" id="GIF04332.1"/>
    </source>
</evidence>
<evidence type="ECO:0008006" key="3">
    <source>
        <dbReference type="Google" id="ProtNLM"/>
    </source>
</evidence>
<dbReference type="Proteomes" id="UP000629619">
    <property type="component" value="Unassembled WGS sequence"/>
</dbReference>
<reference evidence="1" key="1">
    <citation type="submission" date="2021-01" db="EMBL/GenBank/DDBJ databases">
        <title>Whole genome shotgun sequence of Actinoplanes siamensis NBRC 109076.</title>
        <authorList>
            <person name="Komaki H."/>
            <person name="Tamura T."/>
        </authorList>
    </citation>
    <scope>NUCLEOTIDE SEQUENCE</scope>
    <source>
        <strain evidence="1">NBRC 109076</strain>
    </source>
</reference>
<dbReference type="Gene3D" id="3.40.50.10860">
    <property type="entry name" value="Leucine Dehydrogenase, chain A, domain 1"/>
    <property type="match status" value="1"/>
</dbReference>
<dbReference type="Gene3D" id="3.40.50.720">
    <property type="entry name" value="NAD(P)-binding Rossmann-like Domain"/>
    <property type="match status" value="1"/>
</dbReference>
<accession>A0A919N4W7</accession>
<dbReference type="RefSeq" id="WP_203678129.1">
    <property type="nucleotide sequence ID" value="NZ_BOMW01000018.1"/>
</dbReference>
<evidence type="ECO:0000313" key="2">
    <source>
        <dbReference type="Proteomes" id="UP000629619"/>
    </source>
</evidence>
<gene>
    <name evidence="1" type="ORF">Asi03nite_18700</name>
</gene>